<keyword evidence="2" id="KW-1185">Reference proteome</keyword>
<comment type="caution">
    <text evidence="1">The sequence shown here is derived from an EMBL/GenBank/DDBJ whole genome shotgun (WGS) entry which is preliminary data.</text>
</comment>
<protein>
    <submittedName>
        <fullName evidence="1">Uncharacterized protein</fullName>
    </submittedName>
</protein>
<proteinExistence type="predicted"/>
<dbReference type="Proteomes" id="UP000499080">
    <property type="component" value="Unassembled WGS sequence"/>
</dbReference>
<accession>A0A4Y2VFZ9</accession>
<sequence>MIRLWHAHFEVSSGVCLRISGQVLGAFGSPPSRACASVSGCLLCSVPSVRDLRLSVPGGACAQQACVIGAPSGCAHSFARLRV</sequence>
<name>A0A4Y2VFZ9_ARAVE</name>
<organism evidence="1 2">
    <name type="scientific">Araneus ventricosus</name>
    <name type="common">Orbweaver spider</name>
    <name type="synonym">Epeira ventricosa</name>
    <dbReference type="NCBI Taxonomy" id="182803"/>
    <lineage>
        <taxon>Eukaryota</taxon>
        <taxon>Metazoa</taxon>
        <taxon>Ecdysozoa</taxon>
        <taxon>Arthropoda</taxon>
        <taxon>Chelicerata</taxon>
        <taxon>Arachnida</taxon>
        <taxon>Araneae</taxon>
        <taxon>Araneomorphae</taxon>
        <taxon>Entelegynae</taxon>
        <taxon>Araneoidea</taxon>
        <taxon>Araneidae</taxon>
        <taxon>Araneus</taxon>
    </lineage>
</organism>
<dbReference type="AlphaFoldDB" id="A0A4Y2VFZ9"/>
<evidence type="ECO:0000313" key="2">
    <source>
        <dbReference type="Proteomes" id="UP000499080"/>
    </source>
</evidence>
<reference evidence="1 2" key="1">
    <citation type="journal article" date="2019" name="Sci. Rep.">
        <title>Orb-weaving spider Araneus ventricosus genome elucidates the spidroin gene catalogue.</title>
        <authorList>
            <person name="Kono N."/>
            <person name="Nakamura H."/>
            <person name="Ohtoshi R."/>
            <person name="Moran D.A.P."/>
            <person name="Shinohara A."/>
            <person name="Yoshida Y."/>
            <person name="Fujiwara M."/>
            <person name="Mori M."/>
            <person name="Tomita M."/>
            <person name="Arakawa K."/>
        </authorList>
    </citation>
    <scope>NUCLEOTIDE SEQUENCE [LARGE SCALE GENOMIC DNA]</scope>
</reference>
<gene>
    <name evidence="1" type="ORF">AVEN_98080_1</name>
</gene>
<dbReference type="EMBL" id="BGPR01046118">
    <property type="protein sequence ID" value="GBO23076.1"/>
    <property type="molecule type" value="Genomic_DNA"/>
</dbReference>
<evidence type="ECO:0000313" key="1">
    <source>
        <dbReference type="EMBL" id="GBO23076.1"/>
    </source>
</evidence>